<comment type="caution">
    <text evidence="12">The sequence shown here is derived from an EMBL/GenBank/DDBJ whole genome shotgun (WGS) entry which is preliminary data.</text>
</comment>
<evidence type="ECO:0000313" key="12">
    <source>
        <dbReference type="EMBL" id="POG75523.1"/>
    </source>
</evidence>
<evidence type="ECO:0000259" key="10">
    <source>
        <dbReference type="Pfam" id="PF03446"/>
    </source>
</evidence>
<keyword evidence="4 9" id="KW-0101">Branched-chain amino acid catabolism</keyword>
<dbReference type="EC" id="1.1.1.31" evidence="3 9"/>
<proteinExistence type="inferred from homology"/>
<keyword evidence="6 9" id="KW-0520">NAD</keyword>
<evidence type="ECO:0000313" key="13">
    <source>
        <dbReference type="Proteomes" id="UP000018888"/>
    </source>
</evidence>
<dbReference type="SUPFAM" id="SSF48179">
    <property type="entry name" value="6-phosphogluconate dehydrogenase C-terminal domain-like"/>
    <property type="match status" value="1"/>
</dbReference>
<keyword evidence="13" id="KW-1185">Reference proteome</keyword>
<organism evidence="12 13">
    <name type="scientific">Rhizophagus irregularis (strain DAOM 181602 / DAOM 197198 / MUCL 43194)</name>
    <name type="common">Arbuscular mycorrhizal fungus</name>
    <name type="synonym">Glomus intraradices</name>
    <dbReference type="NCBI Taxonomy" id="747089"/>
    <lineage>
        <taxon>Eukaryota</taxon>
        <taxon>Fungi</taxon>
        <taxon>Fungi incertae sedis</taxon>
        <taxon>Mucoromycota</taxon>
        <taxon>Glomeromycotina</taxon>
        <taxon>Glomeromycetes</taxon>
        <taxon>Glomerales</taxon>
        <taxon>Glomeraceae</taxon>
        <taxon>Rhizophagus</taxon>
    </lineage>
</organism>
<dbReference type="InterPro" id="IPR029154">
    <property type="entry name" value="HIBADH-like_NADP-bd"/>
</dbReference>
<evidence type="ECO:0000256" key="3">
    <source>
        <dbReference type="ARBA" id="ARBA00012991"/>
    </source>
</evidence>
<dbReference type="Pfam" id="PF14833">
    <property type="entry name" value="NAD_binding_11"/>
    <property type="match status" value="1"/>
</dbReference>
<dbReference type="PROSITE" id="PS00895">
    <property type="entry name" value="3_HYDROXYISOBUT_DH"/>
    <property type="match status" value="1"/>
</dbReference>
<dbReference type="GO" id="GO:0050661">
    <property type="term" value="F:NADP binding"/>
    <property type="evidence" value="ECO:0007669"/>
    <property type="project" value="InterPro"/>
</dbReference>
<dbReference type="NCBIfam" id="TIGR01692">
    <property type="entry name" value="HIBADH"/>
    <property type="match status" value="1"/>
</dbReference>
<dbReference type="GO" id="GO:0005739">
    <property type="term" value="C:mitochondrion"/>
    <property type="evidence" value="ECO:0007669"/>
    <property type="project" value="TreeGrafter"/>
</dbReference>
<dbReference type="UniPathway" id="UPA00362"/>
<dbReference type="EMBL" id="AUPC02000060">
    <property type="protein sequence ID" value="POG75523.1"/>
    <property type="molecule type" value="Genomic_DNA"/>
</dbReference>
<dbReference type="InterPro" id="IPR008927">
    <property type="entry name" value="6-PGluconate_DH-like_C_sf"/>
</dbReference>
<dbReference type="InterPro" id="IPR011548">
    <property type="entry name" value="HIBADH"/>
</dbReference>
<keyword evidence="5 9" id="KW-0560">Oxidoreductase</keyword>
<dbReference type="GO" id="GO:0008442">
    <property type="term" value="F:3-hydroxyisobutyrate dehydrogenase activity"/>
    <property type="evidence" value="ECO:0007669"/>
    <property type="project" value="UniProtKB-EC"/>
</dbReference>
<dbReference type="PANTHER" id="PTHR22981:SF7">
    <property type="entry name" value="3-HYDROXYISOBUTYRATE DEHYDROGENASE, MITOCHONDRIAL"/>
    <property type="match status" value="1"/>
</dbReference>
<evidence type="ECO:0000259" key="11">
    <source>
        <dbReference type="Pfam" id="PF14833"/>
    </source>
</evidence>
<name>A0A2P4QD16_RHIID</name>
<comment type="catalytic activity">
    <reaction evidence="7 9">
        <text>3-hydroxy-2-methylpropanoate + NAD(+) = 2-methyl-3-oxopropanoate + NADH + H(+)</text>
        <dbReference type="Rhea" id="RHEA:17681"/>
        <dbReference type="ChEBI" id="CHEBI:11805"/>
        <dbReference type="ChEBI" id="CHEBI:15378"/>
        <dbReference type="ChEBI" id="CHEBI:57540"/>
        <dbReference type="ChEBI" id="CHEBI:57700"/>
        <dbReference type="ChEBI" id="CHEBI:57945"/>
        <dbReference type="EC" id="1.1.1.31"/>
    </reaction>
</comment>
<dbReference type="Pfam" id="PF03446">
    <property type="entry name" value="NAD_binding_2"/>
    <property type="match status" value="1"/>
</dbReference>
<dbReference type="Gene3D" id="1.10.1040.10">
    <property type="entry name" value="N-(1-d-carboxylethyl)-l-norvaline Dehydrogenase, domain 2"/>
    <property type="match status" value="1"/>
</dbReference>
<evidence type="ECO:0000256" key="6">
    <source>
        <dbReference type="ARBA" id="ARBA00023027"/>
    </source>
</evidence>
<dbReference type="InterPro" id="IPR006115">
    <property type="entry name" value="6PGDH_NADP-bd"/>
</dbReference>
<gene>
    <name evidence="12" type="ORF">GLOIN_2v1565611</name>
</gene>
<dbReference type="PANTHER" id="PTHR22981">
    <property type="entry name" value="3-HYDROXYISOBUTYRATE DEHYDROGENASE-RELATED"/>
    <property type="match status" value="1"/>
</dbReference>
<reference evidence="12 13" key="2">
    <citation type="journal article" date="2018" name="New Phytol.">
        <title>High intraspecific genome diversity in the model arbuscular mycorrhizal symbiont Rhizophagus irregularis.</title>
        <authorList>
            <person name="Chen E.C.H."/>
            <person name="Morin E."/>
            <person name="Beaudet D."/>
            <person name="Noel J."/>
            <person name="Yildirir G."/>
            <person name="Ndikumana S."/>
            <person name="Charron P."/>
            <person name="St-Onge C."/>
            <person name="Giorgi J."/>
            <person name="Kruger M."/>
            <person name="Marton T."/>
            <person name="Ropars J."/>
            <person name="Grigoriev I.V."/>
            <person name="Hainaut M."/>
            <person name="Henrissat B."/>
            <person name="Roux C."/>
            <person name="Martin F."/>
            <person name="Corradi N."/>
        </authorList>
    </citation>
    <scope>NUCLEOTIDE SEQUENCE [LARGE SCALE GENOMIC DNA]</scope>
    <source>
        <strain evidence="12 13">DAOM 197198</strain>
    </source>
</reference>
<dbReference type="InterPro" id="IPR015815">
    <property type="entry name" value="HIBADH-related"/>
</dbReference>
<dbReference type="InterPro" id="IPR036291">
    <property type="entry name" value="NAD(P)-bd_dom_sf"/>
</dbReference>
<evidence type="ECO:0000256" key="9">
    <source>
        <dbReference type="RuleBase" id="RU910714"/>
    </source>
</evidence>
<comment type="pathway">
    <text evidence="1 9">Amino-acid degradation; L-valine degradation.</text>
</comment>
<accession>A0A2P4QD16</accession>
<dbReference type="InterPro" id="IPR002204">
    <property type="entry name" value="3-OH-isobutyrate_DH-rel_CS"/>
</dbReference>
<dbReference type="GO" id="GO:0051287">
    <property type="term" value="F:NAD binding"/>
    <property type="evidence" value="ECO:0007669"/>
    <property type="project" value="InterPro"/>
</dbReference>
<dbReference type="GO" id="GO:0006574">
    <property type="term" value="P:L-valine catabolic process"/>
    <property type="evidence" value="ECO:0007669"/>
    <property type="project" value="UniProtKB-UniPathway"/>
</dbReference>
<evidence type="ECO:0000256" key="4">
    <source>
        <dbReference type="ARBA" id="ARBA00022456"/>
    </source>
</evidence>
<evidence type="ECO:0000256" key="7">
    <source>
        <dbReference type="ARBA" id="ARBA00049197"/>
    </source>
</evidence>
<evidence type="ECO:0000256" key="8">
    <source>
        <dbReference type="PIRSR" id="PIRSR000103-1"/>
    </source>
</evidence>
<protein>
    <recommendedName>
        <fullName evidence="3 9">3-hydroxyisobutyrate dehydrogenase</fullName>
        <shortName evidence="9">HIBADH</shortName>
        <ecNumber evidence="3 9">1.1.1.31</ecNumber>
    </recommendedName>
</protein>
<dbReference type="SUPFAM" id="SSF51735">
    <property type="entry name" value="NAD(P)-binding Rossmann-fold domains"/>
    <property type="match status" value="1"/>
</dbReference>
<feature type="domain" description="3-hydroxyisobutyrate dehydrogenase-like NAD-binding" evidence="11">
    <location>
        <begin position="211"/>
        <end position="339"/>
    </location>
</feature>
<evidence type="ECO:0000256" key="5">
    <source>
        <dbReference type="ARBA" id="ARBA00023002"/>
    </source>
</evidence>
<dbReference type="InterPro" id="IPR013328">
    <property type="entry name" value="6PGD_dom2"/>
</dbReference>
<dbReference type="PIRSF" id="PIRSF000103">
    <property type="entry name" value="HIBADH"/>
    <property type="match status" value="1"/>
</dbReference>
<evidence type="ECO:0000256" key="1">
    <source>
        <dbReference type="ARBA" id="ARBA00005109"/>
    </source>
</evidence>
<comment type="similarity">
    <text evidence="2">Belongs to the HIBADH-related family. 3-hydroxyisobutyrate dehydrogenase subfamily.</text>
</comment>
<sequence length="346" mass="37837">MFRVDIFRPFSKNSKFFLAKTIIQNKHYYSTQISRNDTVGFIGLGQMGFKMANNLYQKMNSPLIIHDINKAAMEKFTLLHKSTLSQKPIFHVNSPIEVARKASIIITMLPSSPHVKKVYLEGQDSLINGVDENSFLIDSSTVDQSVSKLVSNQIIDKGARAIDAPVSGGIVGAEAATLTFMVGASTSEDFNKAKEYLSHMGKNIVYCGKLGTGQIAKICNNMLLAISMVGVAETMNLGVQLGMDAKLLANILNTSTGRCWSSEVYNPYPGILPNVPSSKNYEGGFSNTLMAKDTRLAVKAAIDSNSTIILGAIAQQLYNQLSKTAGYEKCDFSSIYKWLNDLSRVS</sequence>
<dbReference type="AlphaFoldDB" id="A0A2P4QD16"/>
<dbReference type="Proteomes" id="UP000018888">
    <property type="component" value="Unassembled WGS sequence"/>
</dbReference>
<feature type="active site" evidence="8">
    <location>
        <position position="217"/>
    </location>
</feature>
<dbReference type="Gene3D" id="3.40.50.720">
    <property type="entry name" value="NAD(P)-binding Rossmann-like Domain"/>
    <property type="match status" value="1"/>
</dbReference>
<dbReference type="FunFam" id="1.10.1040.10:FF:000006">
    <property type="entry name" value="3-hydroxyisobutyrate dehydrogenase"/>
    <property type="match status" value="1"/>
</dbReference>
<feature type="domain" description="6-phosphogluconate dehydrogenase NADP-binding" evidence="10">
    <location>
        <begin position="38"/>
        <end position="208"/>
    </location>
</feature>
<evidence type="ECO:0000256" key="2">
    <source>
        <dbReference type="ARBA" id="ARBA00006013"/>
    </source>
</evidence>
<reference evidence="12 13" key="1">
    <citation type="journal article" date="2013" name="Proc. Natl. Acad. Sci. U.S.A.">
        <title>Genome of an arbuscular mycorrhizal fungus provides insight into the oldest plant symbiosis.</title>
        <authorList>
            <person name="Tisserant E."/>
            <person name="Malbreil M."/>
            <person name="Kuo A."/>
            <person name="Kohler A."/>
            <person name="Symeonidi A."/>
            <person name="Balestrini R."/>
            <person name="Charron P."/>
            <person name="Duensing N."/>
            <person name="Frei Dit Frey N."/>
            <person name="Gianinazzi-Pearson V."/>
            <person name="Gilbert L.B."/>
            <person name="Handa Y."/>
            <person name="Herr J.R."/>
            <person name="Hijri M."/>
            <person name="Koul R."/>
            <person name="Kawaguchi M."/>
            <person name="Krajinski F."/>
            <person name="Lammers P.J."/>
            <person name="Masclaux F.G."/>
            <person name="Murat C."/>
            <person name="Morin E."/>
            <person name="Ndikumana S."/>
            <person name="Pagni M."/>
            <person name="Petitpierre D."/>
            <person name="Requena N."/>
            <person name="Rosikiewicz P."/>
            <person name="Riley R."/>
            <person name="Saito K."/>
            <person name="San Clemente H."/>
            <person name="Shapiro H."/>
            <person name="van Tuinen D."/>
            <person name="Becard G."/>
            <person name="Bonfante P."/>
            <person name="Paszkowski U."/>
            <person name="Shachar-Hill Y.Y."/>
            <person name="Tuskan G.A."/>
            <person name="Young P.W."/>
            <person name="Sanders I.R."/>
            <person name="Henrissat B."/>
            <person name="Rensing S.A."/>
            <person name="Grigoriev I.V."/>
            <person name="Corradi N."/>
            <person name="Roux C."/>
            <person name="Martin F."/>
        </authorList>
    </citation>
    <scope>NUCLEOTIDE SEQUENCE [LARGE SCALE GENOMIC DNA]</scope>
    <source>
        <strain evidence="12 13">DAOM 197198</strain>
    </source>
</reference>
<dbReference type="VEuPathDB" id="FungiDB:RhiirFUN_001450"/>